<dbReference type="SUPFAM" id="SSF48726">
    <property type="entry name" value="Immunoglobulin"/>
    <property type="match status" value="1"/>
</dbReference>
<evidence type="ECO:0000259" key="5">
    <source>
        <dbReference type="SMART" id="SM00409"/>
    </source>
</evidence>
<dbReference type="PANTHER" id="PTHR11860:SF87">
    <property type="entry name" value="CMRF35-LIKE MOLECULE 8"/>
    <property type="match status" value="1"/>
</dbReference>
<reference evidence="6" key="3">
    <citation type="submission" date="2025-09" db="UniProtKB">
        <authorList>
            <consortium name="Ensembl"/>
        </authorList>
    </citation>
    <scope>IDENTIFICATION</scope>
</reference>
<evidence type="ECO:0000256" key="4">
    <source>
        <dbReference type="SAM" id="SignalP"/>
    </source>
</evidence>
<organism evidence="6 7">
    <name type="scientific">Gasterosteus aculeatus aculeatus</name>
    <name type="common">three-spined stickleback</name>
    <dbReference type="NCBI Taxonomy" id="481459"/>
    <lineage>
        <taxon>Eukaryota</taxon>
        <taxon>Metazoa</taxon>
        <taxon>Chordata</taxon>
        <taxon>Craniata</taxon>
        <taxon>Vertebrata</taxon>
        <taxon>Euteleostomi</taxon>
        <taxon>Actinopterygii</taxon>
        <taxon>Neopterygii</taxon>
        <taxon>Teleostei</taxon>
        <taxon>Neoteleostei</taxon>
        <taxon>Acanthomorphata</taxon>
        <taxon>Eupercaria</taxon>
        <taxon>Perciformes</taxon>
        <taxon>Cottioidei</taxon>
        <taxon>Gasterosteales</taxon>
        <taxon>Gasterosteidae</taxon>
        <taxon>Gasterosteus</taxon>
    </lineage>
</organism>
<dbReference type="InterPro" id="IPR050671">
    <property type="entry name" value="CD300_family_receptors"/>
</dbReference>
<accession>A0AAQ4Q0U0</accession>
<keyword evidence="7" id="KW-1185">Reference proteome</keyword>
<dbReference type="Ensembl" id="ENSGACT00000064631.1">
    <property type="protein sequence ID" value="ENSGACP00000044407.1"/>
    <property type="gene ID" value="ENSGACG00000034333.1"/>
</dbReference>
<evidence type="ECO:0000256" key="3">
    <source>
        <dbReference type="ARBA" id="ARBA00023136"/>
    </source>
</evidence>
<keyword evidence="3" id="KW-0472">Membrane</keyword>
<dbReference type="GO" id="GO:0005886">
    <property type="term" value="C:plasma membrane"/>
    <property type="evidence" value="ECO:0007669"/>
    <property type="project" value="TreeGrafter"/>
</dbReference>
<proteinExistence type="predicted"/>
<keyword evidence="4" id="KW-0732">Signal</keyword>
<dbReference type="PANTHER" id="PTHR11860">
    <property type="entry name" value="POLYMERIC-IMMUNOGLOBULIN RECEPTOR"/>
    <property type="match status" value="1"/>
</dbReference>
<dbReference type="Pfam" id="PF07686">
    <property type="entry name" value="V-set"/>
    <property type="match status" value="1"/>
</dbReference>
<dbReference type="GeneTree" id="ENSGT00940000175426"/>
<dbReference type="GO" id="GO:0004888">
    <property type="term" value="F:transmembrane signaling receptor activity"/>
    <property type="evidence" value="ECO:0007669"/>
    <property type="project" value="TreeGrafter"/>
</dbReference>
<sequence>KPSVGLHWRCMFLISWGASIEVEAFEGEDVSFRCSHKYASTNHKYLCKDQCADGGDKLVTVQAGGRAASGRITLVDSGDGGFTVTFSHLQLSDMGQYWCAVDLRPDHVTFIHLNVSRGTSMSRQDTGSLSCSSSVPDCDDLLVLPAAAPPPPPPDCCSHFTSKHRESTESLGLGDYVGPKPIDPYQHLDLSELEEHVYHSLNGPLGVNKHINCC</sequence>
<reference evidence="6" key="2">
    <citation type="submission" date="2025-08" db="UniProtKB">
        <authorList>
            <consortium name="Ensembl"/>
        </authorList>
    </citation>
    <scope>IDENTIFICATION</scope>
</reference>
<dbReference type="InterPro" id="IPR003599">
    <property type="entry name" value="Ig_sub"/>
</dbReference>
<dbReference type="InterPro" id="IPR013783">
    <property type="entry name" value="Ig-like_fold"/>
</dbReference>
<feature type="domain" description="Immunoglobulin" evidence="5">
    <location>
        <begin position="19"/>
        <end position="116"/>
    </location>
</feature>
<evidence type="ECO:0000256" key="2">
    <source>
        <dbReference type="ARBA" id="ARBA00022692"/>
    </source>
</evidence>
<dbReference type="InterPro" id="IPR036179">
    <property type="entry name" value="Ig-like_dom_sf"/>
</dbReference>
<evidence type="ECO:0000313" key="6">
    <source>
        <dbReference type="Ensembl" id="ENSGACP00000044407.1"/>
    </source>
</evidence>
<comment type="subcellular location">
    <subcellularLocation>
        <location evidence="1">Membrane</location>
    </subcellularLocation>
</comment>
<feature type="chain" id="PRO_5042853563" description="Immunoglobulin domain-containing protein" evidence="4">
    <location>
        <begin position="25"/>
        <end position="214"/>
    </location>
</feature>
<feature type="signal peptide" evidence="4">
    <location>
        <begin position="1"/>
        <end position="24"/>
    </location>
</feature>
<name>A0AAQ4Q0U0_GASAC</name>
<reference evidence="6 7" key="1">
    <citation type="journal article" date="2021" name="G3 (Bethesda)">
        <title>Improved contiguity of the threespine stickleback genome using long-read sequencing.</title>
        <authorList>
            <person name="Nath S."/>
            <person name="Shaw D.E."/>
            <person name="White M.A."/>
        </authorList>
    </citation>
    <scope>NUCLEOTIDE SEQUENCE [LARGE SCALE GENOMIC DNA]</scope>
    <source>
        <strain evidence="6 7">Lake Benthic</strain>
    </source>
</reference>
<dbReference type="SMART" id="SM00409">
    <property type="entry name" value="IG"/>
    <property type="match status" value="1"/>
</dbReference>
<dbReference type="InterPro" id="IPR013106">
    <property type="entry name" value="Ig_V-set"/>
</dbReference>
<keyword evidence="2" id="KW-0812">Transmembrane</keyword>
<dbReference type="Gene3D" id="2.60.40.10">
    <property type="entry name" value="Immunoglobulins"/>
    <property type="match status" value="1"/>
</dbReference>
<protein>
    <recommendedName>
        <fullName evidence="5">Immunoglobulin domain-containing protein</fullName>
    </recommendedName>
</protein>
<dbReference type="AlphaFoldDB" id="A0AAQ4Q0U0"/>
<evidence type="ECO:0000313" key="7">
    <source>
        <dbReference type="Proteomes" id="UP000007635"/>
    </source>
</evidence>
<dbReference type="Proteomes" id="UP000007635">
    <property type="component" value="Chromosome IX"/>
</dbReference>
<evidence type="ECO:0000256" key="1">
    <source>
        <dbReference type="ARBA" id="ARBA00004370"/>
    </source>
</evidence>